<keyword evidence="1 4" id="KW-0349">Heme</keyword>
<evidence type="ECO:0000313" key="7">
    <source>
        <dbReference type="EMBL" id="QRG04865.1"/>
    </source>
</evidence>
<dbReference type="InterPro" id="IPR051395">
    <property type="entry name" value="Cytochrome_c_Peroxidase/MauG"/>
</dbReference>
<organism evidence="7 8">
    <name type="scientific">Xanthobacter dioxanivorans</name>
    <dbReference type="NCBI Taxonomy" id="2528964"/>
    <lineage>
        <taxon>Bacteria</taxon>
        <taxon>Pseudomonadati</taxon>
        <taxon>Pseudomonadota</taxon>
        <taxon>Alphaproteobacteria</taxon>
        <taxon>Hyphomicrobiales</taxon>
        <taxon>Xanthobacteraceae</taxon>
        <taxon>Xanthobacter</taxon>
    </lineage>
</organism>
<sequence>MGKASLALVAALAVLALPAAGWAEETGAAPEMSGLDLAIGKSLFKRPWVPAPASTRAADGLGPLFDARSCASCHPRDGRAPATVENGTAGRGFVLMIARPDGSGDPVYGRRFQIDAVPGIPAEGMIGISDTARPDGRMARKPHAEGLAYGPIDPASGVSLRVAPDLKGRGALARVPDAALIAIEQEQAKGKDGVSGRARRITRADGTTVLGRFGWKASQPDLARQSAEAFFLDLGLSNPYHPEPWGDCTPAQTACRDAPHGTANRTEGTADDALEIGRPLLDRVVAYVASLPAPAPEPLASKTRRPGAHLFAATGCAACHRPSLPTTDGAGARMFTDLLLHDMGPDLGDTMPEPGAGASEWRTAPLAGLSAALAEGTGLLHDGRARSIEEAVAWHGGEAATAARRFGALSDPDKAALVRYLSGL</sequence>
<dbReference type="Pfam" id="PF06537">
    <property type="entry name" value="DHOR"/>
    <property type="match status" value="2"/>
</dbReference>
<evidence type="ECO:0000256" key="3">
    <source>
        <dbReference type="ARBA" id="ARBA00023004"/>
    </source>
</evidence>
<feature type="signal peptide" evidence="5">
    <location>
        <begin position="1"/>
        <end position="23"/>
    </location>
</feature>
<keyword evidence="5" id="KW-0732">Signal</keyword>
<dbReference type="PANTHER" id="PTHR30600">
    <property type="entry name" value="CYTOCHROME C PEROXIDASE-RELATED"/>
    <property type="match status" value="1"/>
</dbReference>
<dbReference type="PANTHER" id="PTHR30600:SF4">
    <property type="entry name" value="CYTOCHROME C DOMAIN-CONTAINING PROTEIN"/>
    <property type="match status" value="1"/>
</dbReference>
<dbReference type="InterPro" id="IPR010538">
    <property type="entry name" value="DHOR"/>
</dbReference>
<evidence type="ECO:0000256" key="1">
    <source>
        <dbReference type="ARBA" id="ARBA00022617"/>
    </source>
</evidence>
<feature type="domain" description="Cytochrome c" evidence="6">
    <location>
        <begin position="302"/>
        <end position="424"/>
    </location>
</feature>
<dbReference type="KEGG" id="xdi:EZH22_17110"/>
<reference evidence="7 8" key="1">
    <citation type="submission" date="2020-10" db="EMBL/GenBank/DDBJ databases">
        <title>Degradation of 1,4-Dioxane by Xanthobacter sp. YN2, via a Novel Group-2 Soluble Di-Iron Monooxygenase.</title>
        <authorList>
            <person name="Ma F."/>
            <person name="Wang Y."/>
            <person name="Yang J."/>
            <person name="Guo H."/>
            <person name="Su D."/>
            <person name="Yu L."/>
        </authorList>
    </citation>
    <scope>NUCLEOTIDE SEQUENCE [LARGE SCALE GENOMIC DNA]</scope>
    <source>
        <strain evidence="7 8">YN2</strain>
    </source>
</reference>
<dbReference type="InterPro" id="IPR036909">
    <property type="entry name" value="Cyt_c-like_dom_sf"/>
</dbReference>
<feature type="chain" id="PRO_5037491525" evidence="5">
    <location>
        <begin position="24"/>
        <end position="424"/>
    </location>
</feature>
<dbReference type="AlphaFoldDB" id="A0A974PKS6"/>
<dbReference type="GO" id="GO:0004130">
    <property type="term" value="F:cytochrome-c peroxidase activity"/>
    <property type="evidence" value="ECO:0007669"/>
    <property type="project" value="TreeGrafter"/>
</dbReference>
<dbReference type="GO" id="GO:0020037">
    <property type="term" value="F:heme binding"/>
    <property type="evidence" value="ECO:0007669"/>
    <property type="project" value="InterPro"/>
</dbReference>
<gene>
    <name evidence="7" type="ORF">EZH22_17110</name>
</gene>
<protein>
    <submittedName>
        <fullName evidence="7">Thiol oxidoreductase</fullName>
    </submittedName>
</protein>
<accession>A0A974PKS6</accession>
<keyword evidence="3 4" id="KW-0408">Iron</keyword>
<keyword evidence="2 4" id="KW-0479">Metal-binding</keyword>
<dbReference type="PROSITE" id="PS51007">
    <property type="entry name" value="CYTC"/>
    <property type="match status" value="2"/>
</dbReference>
<dbReference type="GO" id="GO:0009055">
    <property type="term" value="F:electron transfer activity"/>
    <property type="evidence" value="ECO:0007669"/>
    <property type="project" value="InterPro"/>
</dbReference>
<evidence type="ECO:0000259" key="6">
    <source>
        <dbReference type="PROSITE" id="PS51007"/>
    </source>
</evidence>
<keyword evidence="8" id="KW-1185">Reference proteome</keyword>
<dbReference type="Gene3D" id="1.10.760.10">
    <property type="entry name" value="Cytochrome c-like domain"/>
    <property type="match status" value="1"/>
</dbReference>
<proteinExistence type="predicted"/>
<dbReference type="InterPro" id="IPR009056">
    <property type="entry name" value="Cyt_c-like_dom"/>
</dbReference>
<dbReference type="GO" id="GO:0046872">
    <property type="term" value="F:metal ion binding"/>
    <property type="evidence" value="ECO:0007669"/>
    <property type="project" value="UniProtKB-KW"/>
</dbReference>
<evidence type="ECO:0000313" key="8">
    <source>
        <dbReference type="Proteomes" id="UP000596427"/>
    </source>
</evidence>
<dbReference type="Proteomes" id="UP000596427">
    <property type="component" value="Chromosome"/>
</dbReference>
<evidence type="ECO:0000256" key="5">
    <source>
        <dbReference type="SAM" id="SignalP"/>
    </source>
</evidence>
<evidence type="ECO:0000256" key="4">
    <source>
        <dbReference type="PROSITE-ProRule" id="PRU00433"/>
    </source>
</evidence>
<dbReference type="EMBL" id="CP063362">
    <property type="protein sequence ID" value="QRG04865.1"/>
    <property type="molecule type" value="Genomic_DNA"/>
</dbReference>
<evidence type="ECO:0000256" key="2">
    <source>
        <dbReference type="ARBA" id="ARBA00022723"/>
    </source>
</evidence>
<feature type="domain" description="Cytochrome c" evidence="6">
    <location>
        <begin position="35"/>
        <end position="154"/>
    </location>
</feature>
<name>A0A974PKS6_9HYPH</name>
<dbReference type="SUPFAM" id="SSF46626">
    <property type="entry name" value="Cytochrome c"/>
    <property type="match status" value="1"/>
</dbReference>
<dbReference type="RefSeq" id="WP_203191740.1">
    <property type="nucleotide sequence ID" value="NZ_CP063362.1"/>
</dbReference>